<keyword evidence="2" id="KW-1185">Reference proteome</keyword>
<proteinExistence type="predicted"/>
<accession>H2YRT3</accession>
<name>H2YRT3_CIOSA</name>
<reference evidence="1" key="3">
    <citation type="submission" date="2025-09" db="UniProtKB">
        <authorList>
            <consortium name="Ensembl"/>
        </authorList>
    </citation>
    <scope>IDENTIFICATION</scope>
</reference>
<organism evidence="1 2">
    <name type="scientific">Ciona savignyi</name>
    <name type="common">Pacific transparent sea squirt</name>
    <dbReference type="NCBI Taxonomy" id="51511"/>
    <lineage>
        <taxon>Eukaryota</taxon>
        <taxon>Metazoa</taxon>
        <taxon>Chordata</taxon>
        <taxon>Tunicata</taxon>
        <taxon>Ascidiacea</taxon>
        <taxon>Phlebobranchia</taxon>
        <taxon>Cionidae</taxon>
        <taxon>Ciona</taxon>
    </lineage>
</organism>
<sequence length="115" mass="12528">MSITKLPNRHRLAVLPGLGDSRSASIAGNDITTTLATFDEESNNRQLVPLPSYPNSKQNVGVLPAWNGSTSLRSRESDESLGGHIQNVVGRITRLEEGNKAILEEVYRLQSSART</sequence>
<dbReference type="AlphaFoldDB" id="H2YRT3"/>
<reference evidence="1" key="2">
    <citation type="submission" date="2025-08" db="UniProtKB">
        <authorList>
            <consortium name="Ensembl"/>
        </authorList>
    </citation>
    <scope>IDENTIFICATION</scope>
</reference>
<dbReference type="HOGENOM" id="CLU_2114350_0_0_1"/>
<protein>
    <submittedName>
        <fullName evidence="1">Uncharacterized protein</fullName>
    </submittedName>
</protein>
<dbReference type="GeneTree" id="ENSGT00530000068654"/>
<evidence type="ECO:0000313" key="2">
    <source>
        <dbReference type="Proteomes" id="UP000007875"/>
    </source>
</evidence>
<dbReference type="Ensembl" id="ENSCSAVT00000008150.1">
    <property type="protein sequence ID" value="ENSCSAVP00000008043.1"/>
    <property type="gene ID" value="ENSCSAVG00000004789.1"/>
</dbReference>
<evidence type="ECO:0000313" key="1">
    <source>
        <dbReference type="Ensembl" id="ENSCSAVP00000008043.1"/>
    </source>
</evidence>
<reference evidence="2" key="1">
    <citation type="submission" date="2003-08" db="EMBL/GenBank/DDBJ databases">
        <authorList>
            <person name="Birren B."/>
            <person name="Nusbaum C."/>
            <person name="Abebe A."/>
            <person name="Abouelleil A."/>
            <person name="Adekoya E."/>
            <person name="Ait-zahra M."/>
            <person name="Allen N."/>
            <person name="Allen T."/>
            <person name="An P."/>
            <person name="Anderson M."/>
            <person name="Anderson S."/>
            <person name="Arachchi H."/>
            <person name="Armbruster J."/>
            <person name="Bachantsang P."/>
            <person name="Baldwin J."/>
            <person name="Barry A."/>
            <person name="Bayul T."/>
            <person name="Blitshsteyn B."/>
            <person name="Bloom T."/>
            <person name="Blye J."/>
            <person name="Boguslavskiy L."/>
            <person name="Borowsky M."/>
            <person name="Boukhgalter B."/>
            <person name="Brunache A."/>
            <person name="Butler J."/>
            <person name="Calixte N."/>
            <person name="Calvo S."/>
            <person name="Camarata J."/>
            <person name="Campo K."/>
            <person name="Chang J."/>
            <person name="Cheshatsang Y."/>
            <person name="Citroen M."/>
            <person name="Collymore A."/>
            <person name="Considine T."/>
            <person name="Cook A."/>
            <person name="Cooke P."/>
            <person name="Corum B."/>
            <person name="Cuomo C."/>
            <person name="David R."/>
            <person name="Dawoe T."/>
            <person name="Degray S."/>
            <person name="Dodge S."/>
            <person name="Dooley K."/>
            <person name="Dorje P."/>
            <person name="Dorjee K."/>
            <person name="Dorris L."/>
            <person name="Duffey N."/>
            <person name="Dupes A."/>
            <person name="Elkins T."/>
            <person name="Engels R."/>
            <person name="Erickson J."/>
            <person name="Farina A."/>
            <person name="Faro S."/>
            <person name="Ferreira P."/>
            <person name="Fischer H."/>
            <person name="Fitzgerald M."/>
            <person name="Foley K."/>
            <person name="Gage D."/>
            <person name="Galagan J."/>
            <person name="Gearin G."/>
            <person name="Gnerre S."/>
            <person name="Gnirke A."/>
            <person name="Goyette A."/>
            <person name="Graham J."/>
            <person name="Grandbois E."/>
            <person name="Gyaltsen K."/>
            <person name="Hafez N."/>
            <person name="Hagopian D."/>
            <person name="Hagos B."/>
            <person name="Hall J."/>
            <person name="Hatcher B."/>
            <person name="Heller A."/>
            <person name="Higgins H."/>
            <person name="Honan T."/>
            <person name="Horn A."/>
            <person name="Houde N."/>
            <person name="Hughes L."/>
            <person name="Hulme W."/>
            <person name="Husby E."/>
            <person name="Iliev I."/>
            <person name="Jaffe D."/>
            <person name="Jones C."/>
            <person name="Kamal M."/>
            <person name="Kamat A."/>
            <person name="Kamvysselis M."/>
            <person name="Karlsson E."/>
            <person name="Kells C."/>
            <person name="Kieu A."/>
            <person name="Kisner P."/>
            <person name="Kodira C."/>
            <person name="Kulbokas E."/>
            <person name="Labutti K."/>
            <person name="Lama D."/>
            <person name="Landers T."/>
            <person name="Leger J."/>
            <person name="Levine S."/>
            <person name="Lewis D."/>
            <person name="Lewis T."/>
            <person name="Lindblad-toh K."/>
            <person name="Liu X."/>
            <person name="Lokyitsang T."/>
            <person name="Lokyitsang Y."/>
            <person name="Lucien O."/>
            <person name="Lui A."/>
            <person name="Ma L.J."/>
            <person name="Mabbitt R."/>
            <person name="Macdonald J."/>
            <person name="Maclean C."/>
            <person name="Major J."/>
            <person name="Manning J."/>
            <person name="Marabella R."/>
            <person name="Maru K."/>
            <person name="Matthews C."/>
            <person name="Mauceli E."/>
            <person name="Mccarthy M."/>
            <person name="Mcdonough S."/>
            <person name="Mcghee T."/>
            <person name="Meldrim J."/>
            <person name="Meneus L."/>
            <person name="Mesirov J."/>
            <person name="Mihalev A."/>
            <person name="Mihova T."/>
            <person name="Mikkelsen T."/>
            <person name="Mlenga V."/>
            <person name="Moru K."/>
            <person name="Mozes J."/>
            <person name="Mulrain L."/>
            <person name="Munson G."/>
            <person name="Naylor J."/>
            <person name="Newes C."/>
            <person name="Nguyen C."/>
            <person name="Nguyen N."/>
            <person name="Nguyen T."/>
            <person name="Nicol R."/>
            <person name="Nielsen C."/>
            <person name="Nizzari M."/>
            <person name="Norbu C."/>
            <person name="Norbu N."/>
            <person name="O'donnell P."/>
            <person name="Okoawo O."/>
            <person name="O'leary S."/>
            <person name="Omotosho B."/>
            <person name="O'neill K."/>
            <person name="Osman S."/>
            <person name="Parker S."/>
            <person name="Perrin D."/>
            <person name="Phunkhang P."/>
            <person name="Piqani B."/>
            <person name="Purcell S."/>
            <person name="Rachupka T."/>
            <person name="Ramasamy U."/>
            <person name="Rameau R."/>
            <person name="Ray V."/>
            <person name="Raymond C."/>
            <person name="Retta R."/>
            <person name="Richardson S."/>
            <person name="Rise C."/>
            <person name="Rodriguez J."/>
            <person name="Rogers J."/>
            <person name="Rogov P."/>
            <person name="Rutman M."/>
            <person name="Schupbach R."/>
            <person name="Seaman C."/>
            <person name="Settipalli S."/>
            <person name="Sharpe T."/>
            <person name="Sheridan J."/>
            <person name="Sherpa N."/>
            <person name="Shi J."/>
            <person name="Smirnov S."/>
            <person name="Smith C."/>
            <person name="Sougnez C."/>
            <person name="Spencer B."/>
            <person name="Stalker J."/>
            <person name="Stange-thomann N."/>
            <person name="Stavropoulos S."/>
            <person name="Stetson K."/>
            <person name="Stone C."/>
            <person name="Stone S."/>
            <person name="Stubbs M."/>
            <person name="Talamas J."/>
            <person name="Tchuinga P."/>
            <person name="Tenzing P."/>
            <person name="Tesfaye S."/>
            <person name="Theodore J."/>
            <person name="Thoulutsang Y."/>
            <person name="Topham K."/>
            <person name="Towey S."/>
            <person name="Tsamla T."/>
            <person name="Tsomo N."/>
            <person name="Vallee D."/>
            <person name="Vassiliev H."/>
            <person name="Venkataraman V."/>
            <person name="Vinson J."/>
            <person name="Vo A."/>
            <person name="Wade C."/>
            <person name="Wang S."/>
            <person name="Wangchuk T."/>
            <person name="Wangdi T."/>
            <person name="Whittaker C."/>
            <person name="Wilkinson J."/>
            <person name="Wu Y."/>
            <person name="Wyman D."/>
            <person name="Yadav S."/>
            <person name="Yang S."/>
            <person name="Yang X."/>
            <person name="Yeager S."/>
            <person name="Yee E."/>
            <person name="Young G."/>
            <person name="Zainoun J."/>
            <person name="Zembeck L."/>
            <person name="Zimmer A."/>
            <person name="Zody M."/>
            <person name="Lander E."/>
        </authorList>
    </citation>
    <scope>NUCLEOTIDE SEQUENCE [LARGE SCALE GENOMIC DNA]</scope>
</reference>
<dbReference type="Proteomes" id="UP000007875">
    <property type="component" value="Unassembled WGS sequence"/>
</dbReference>
<dbReference type="InParanoid" id="H2YRT3"/>